<comment type="catalytic activity">
    <reaction evidence="1">
        <text>ATP + protein L-histidine = ADP + protein N-phospho-L-histidine.</text>
        <dbReference type="EC" id="2.7.13.3"/>
    </reaction>
</comment>
<feature type="transmembrane region" description="Helical" evidence="13">
    <location>
        <begin position="41"/>
        <end position="61"/>
    </location>
</feature>
<evidence type="ECO:0000313" key="16">
    <source>
        <dbReference type="Proteomes" id="UP000677918"/>
    </source>
</evidence>
<dbReference type="EC" id="2.7.13.3" evidence="3"/>
<evidence type="ECO:0000256" key="13">
    <source>
        <dbReference type="SAM" id="Phobius"/>
    </source>
</evidence>
<protein>
    <recommendedName>
        <fullName evidence="3">histidine kinase</fullName>
        <ecNumber evidence="3">2.7.13.3</ecNumber>
    </recommendedName>
</protein>
<sequence length="341" mass="39454">MSFLRYLDDKRYFLIFFAGMLSFVALMMFVSIEGTYRVGDIMYTLSGCVLLAAVYVVGGYLRWRTRSRILHDLVNNRWDELTVALPEPLTYEQRQYTALIKKLYSNKLEAIGKLQDEKKDFHDFIVSWIHEVKLPITASTLLFRNSAGKSVEELIHVFEDELFKIDHYVEQALFYARIDSFSKDYLIAEVSLNRIVRNSVRKYAKMFVAKRVHFTMWEKEEWVHTDAKWLGYIVDQIMSNALKYVGDSGSIVCSFEADNEEKRLSIRDTGIGIKAEDIGRIFEKGFTGANGRQFAKSTGLGLYLANRMAVKLGHRLSVQSEEGSYTTLTLHFPNSNHLYEM</sequence>
<evidence type="ECO:0000256" key="5">
    <source>
        <dbReference type="ARBA" id="ARBA00022679"/>
    </source>
</evidence>
<organism evidence="15 16">
    <name type="scientific">Xylanibacillus composti</name>
    <dbReference type="NCBI Taxonomy" id="1572762"/>
    <lineage>
        <taxon>Bacteria</taxon>
        <taxon>Bacillati</taxon>
        <taxon>Bacillota</taxon>
        <taxon>Bacilli</taxon>
        <taxon>Bacillales</taxon>
        <taxon>Paenibacillaceae</taxon>
        <taxon>Xylanibacillus</taxon>
    </lineage>
</organism>
<dbReference type="InterPro" id="IPR036890">
    <property type="entry name" value="HATPase_C_sf"/>
</dbReference>
<keyword evidence="16" id="KW-1185">Reference proteome</keyword>
<keyword evidence="11" id="KW-0902">Two-component regulatory system</keyword>
<evidence type="ECO:0000256" key="6">
    <source>
        <dbReference type="ARBA" id="ARBA00022692"/>
    </source>
</evidence>
<keyword evidence="10 13" id="KW-1133">Transmembrane helix</keyword>
<accession>A0A8J4H647</accession>
<feature type="transmembrane region" description="Helical" evidence="13">
    <location>
        <begin position="12"/>
        <end position="29"/>
    </location>
</feature>
<keyword evidence="9" id="KW-0067">ATP-binding</keyword>
<feature type="domain" description="Histidine kinase" evidence="14">
    <location>
        <begin position="127"/>
        <end position="336"/>
    </location>
</feature>
<dbReference type="AlphaFoldDB" id="A0A8J4H647"/>
<name>A0A8J4H647_9BACL</name>
<evidence type="ECO:0000256" key="8">
    <source>
        <dbReference type="ARBA" id="ARBA00022777"/>
    </source>
</evidence>
<dbReference type="Pfam" id="PF02518">
    <property type="entry name" value="HATPase_c"/>
    <property type="match status" value="1"/>
</dbReference>
<dbReference type="RefSeq" id="WP_213413264.1">
    <property type="nucleotide sequence ID" value="NZ_BOVK01000049.1"/>
</dbReference>
<evidence type="ECO:0000256" key="1">
    <source>
        <dbReference type="ARBA" id="ARBA00000085"/>
    </source>
</evidence>
<dbReference type="GO" id="GO:0005886">
    <property type="term" value="C:plasma membrane"/>
    <property type="evidence" value="ECO:0007669"/>
    <property type="project" value="UniProtKB-SubCell"/>
</dbReference>
<dbReference type="Gene3D" id="3.30.565.10">
    <property type="entry name" value="Histidine kinase-like ATPase, C-terminal domain"/>
    <property type="match status" value="1"/>
</dbReference>
<evidence type="ECO:0000256" key="3">
    <source>
        <dbReference type="ARBA" id="ARBA00012438"/>
    </source>
</evidence>
<proteinExistence type="predicted"/>
<evidence type="ECO:0000256" key="10">
    <source>
        <dbReference type="ARBA" id="ARBA00022989"/>
    </source>
</evidence>
<dbReference type="InterPro" id="IPR050351">
    <property type="entry name" value="BphY/WalK/GraS-like"/>
</dbReference>
<comment type="caution">
    <text evidence="15">The sequence shown here is derived from an EMBL/GenBank/DDBJ whole genome shotgun (WGS) entry which is preliminary data.</text>
</comment>
<comment type="subcellular location">
    <subcellularLocation>
        <location evidence="2">Cell membrane</location>
        <topology evidence="2">Multi-pass membrane protein</topology>
    </subcellularLocation>
</comment>
<dbReference type="GO" id="GO:0016036">
    <property type="term" value="P:cellular response to phosphate starvation"/>
    <property type="evidence" value="ECO:0007669"/>
    <property type="project" value="TreeGrafter"/>
</dbReference>
<evidence type="ECO:0000256" key="2">
    <source>
        <dbReference type="ARBA" id="ARBA00004651"/>
    </source>
</evidence>
<keyword evidence="4" id="KW-1003">Cell membrane</keyword>
<keyword evidence="12 13" id="KW-0472">Membrane</keyword>
<evidence type="ECO:0000313" key="15">
    <source>
        <dbReference type="EMBL" id="GIQ70436.1"/>
    </source>
</evidence>
<reference evidence="15" key="1">
    <citation type="submission" date="2021-04" db="EMBL/GenBank/DDBJ databases">
        <title>Draft genome sequence of Xylanibacillus composti strain K13.</title>
        <authorList>
            <person name="Uke A."/>
            <person name="Chhe C."/>
            <person name="Baramee S."/>
            <person name="Kosugi A."/>
        </authorList>
    </citation>
    <scope>NUCLEOTIDE SEQUENCE</scope>
    <source>
        <strain evidence="15">K13</strain>
    </source>
</reference>
<dbReference type="PRINTS" id="PR00344">
    <property type="entry name" value="BCTRLSENSOR"/>
</dbReference>
<dbReference type="GO" id="GO:0004721">
    <property type="term" value="F:phosphoprotein phosphatase activity"/>
    <property type="evidence" value="ECO:0007669"/>
    <property type="project" value="TreeGrafter"/>
</dbReference>
<dbReference type="InterPro" id="IPR003594">
    <property type="entry name" value="HATPase_dom"/>
</dbReference>
<dbReference type="Proteomes" id="UP000677918">
    <property type="component" value="Unassembled WGS sequence"/>
</dbReference>
<keyword evidence="8 15" id="KW-0418">Kinase</keyword>
<dbReference type="InterPro" id="IPR005467">
    <property type="entry name" value="His_kinase_dom"/>
</dbReference>
<dbReference type="SUPFAM" id="SSF55874">
    <property type="entry name" value="ATPase domain of HSP90 chaperone/DNA topoisomerase II/histidine kinase"/>
    <property type="match status" value="1"/>
</dbReference>
<dbReference type="InterPro" id="IPR004358">
    <property type="entry name" value="Sig_transdc_His_kin-like_C"/>
</dbReference>
<gene>
    <name evidence="15" type="ORF">XYCOK13_32600</name>
</gene>
<dbReference type="PANTHER" id="PTHR45453">
    <property type="entry name" value="PHOSPHATE REGULON SENSOR PROTEIN PHOR"/>
    <property type="match status" value="1"/>
</dbReference>
<evidence type="ECO:0000256" key="7">
    <source>
        <dbReference type="ARBA" id="ARBA00022741"/>
    </source>
</evidence>
<evidence type="ECO:0000256" key="12">
    <source>
        <dbReference type="ARBA" id="ARBA00023136"/>
    </source>
</evidence>
<dbReference type="PANTHER" id="PTHR45453:SF2">
    <property type="entry name" value="HISTIDINE KINASE"/>
    <property type="match status" value="1"/>
</dbReference>
<evidence type="ECO:0000256" key="9">
    <source>
        <dbReference type="ARBA" id="ARBA00022840"/>
    </source>
</evidence>
<dbReference type="SMART" id="SM00387">
    <property type="entry name" value="HATPase_c"/>
    <property type="match status" value="1"/>
</dbReference>
<keyword evidence="5" id="KW-0808">Transferase</keyword>
<dbReference type="PROSITE" id="PS50109">
    <property type="entry name" value="HIS_KIN"/>
    <property type="match status" value="1"/>
</dbReference>
<dbReference type="GO" id="GO:0005524">
    <property type="term" value="F:ATP binding"/>
    <property type="evidence" value="ECO:0007669"/>
    <property type="project" value="UniProtKB-KW"/>
</dbReference>
<evidence type="ECO:0000259" key="14">
    <source>
        <dbReference type="PROSITE" id="PS50109"/>
    </source>
</evidence>
<keyword evidence="6 13" id="KW-0812">Transmembrane</keyword>
<keyword evidence="7" id="KW-0547">Nucleotide-binding</keyword>
<evidence type="ECO:0000256" key="4">
    <source>
        <dbReference type="ARBA" id="ARBA00022475"/>
    </source>
</evidence>
<evidence type="ECO:0000256" key="11">
    <source>
        <dbReference type="ARBA" id="ARBA00023012"/>
    </source>
</evidence>
<dbReference type="EMBL" id="BOVK01000049">
    <property type="protein sequence ID" value="GIQ70436.1"/>
    <property type="molecule type" value="Genomic_DNA"/>
</dbReference>
<dbReference type="GO" id="GO:0000155">
    <property type="term" value="F:phosphorelay sensor kinase activity"/>
    <property type="evidence" value="ECO:0007669"/>
    <property type="project" value="TreeGrafter"/>
</dbReference>